<proteinExistence type="predicted"/>
<sequence>MNEEPPHQTSSTTSSSSSSPNSTPPLASPPSHDDTLLDTVGHERLKVVDTVHEHQMDAHWPPFLPLDKTNVALALADGRMQHQRMEDYMPRNHCQDHVYW</sequence>
<evidence type="ECO:0000313" key="2">
    <source>
        <dbReference type="EMBL" id="KAK9042687.1"/>
    </source>
</evidence>
<feature type="region of interest" description="Disordered" evidence="1">
    <location>
        <begin position="1"/>
        <end position="39"/>
    </location>
</feature>
<accession>A0ABR2TYZ7</accession>
<gene>
    <name evidence="2" type="ORF">V6N11_017752</name>
</gene>
<comment type="caution">
    <text evidence="2">The sequence shown here is derived from an EMBL/GenBank/DDBJ whole genome shotgun (WGS) entry which is preliminary data.</text>
</comment>
<keyword evidence="3" id="KW-1185">Reference proteome</keyword>
<evidence type="ECO:0000256" key="1">
    <source>
        <dbReference type="SAM" id="MobiDB-lite"/>
    </source>
</evidence>
<dbReference type="EMBL" id="JBBPBN010000004">
    <property type="protein sequence ID" value="KAK9042687.1"/>
    <property type="molecule type" value="Genomic_DNA"/>
</dbReference>
<protein>
    <submittedName>
        <fullName evidence="2">Uncharacterized protein</fullName>
    </submittedName>
</protein>
<organism evidence="2 3">
    <name type="scientific">Hibiscus sabdariffa</name>
    <name type="common">roselle</name>
    <dbReference type="NCBI Taxonomy" id="183260"/>
    <lineage>
        <taxon>Eukaryota</taxon>
        <taxon>Viridiplantae</taxon>
        <taxon>Streptophyta</taxon>
        <taxon>Embryophyta</taxon>
        <taxon>Tracheophyta</taxon>
        <taxon>Spermatophyta</taxon>
        <taxon>Magnoliopsida</taxon>
        <taxon>eudicotyledons</taxon>
        <taxon>Gunneridae</taxon>
        <taxon>Pentapetalae</taxon>
        <taxon>rosids</taxon>
        <taxon>malvids</taxon>
        <taxon>Malvales</taxon>
        <taxon>Malvaceae</taxon>
        <taxon>Malvoideae</taxon>
        <taxon>Hibiscus</taxon>
    </lineage>
</organism>
<dbReference type="Proteomes" id="UP001396334">
    <property type="component" value="Unassembled WGS sequence"/>
</dbReference>
<feature type="compositionally biased region" description="Low complexity" evidence="1">
    <location>
        <begin position="7"/>
        <end position="21"/>
    </location>
</feature>
<evidence type="ECO:0000313" key="3">
    <source>
        <dbReference type="Proteomes" id="UP001396334"/>
    </source>
</evidence>
<name>A0ABR2TYZ7_9ROSI</name>
<reference evidence="2 3" key="1">
    <citation type="journal article" date="2024" name="G3 (Bethesda)">
        <title>Genome assembly of Hibiscus sabdariffa L. provides insights into metabolisms of medicinal natural products.</title>
        <authorList>
            <person name="Kim T."/>
        </authorList>
    </citation>
    <scope>NUCLEOTIDE SEQUENCE [LARGE SCALE GENOMIC DNA]</scope>
    <source>
        <strain evidence="2">TK-2024</strain>
        <tissue evidence="2">Old leaves</tissue>
    </source>
</reference>